<reference evidence="1 2" key="1">
    <citation type="journal article" date="2021" name="BMC Genomics">
        <title>Datura genome reveals duplications of psychoactive alkaloid biosynthetic genes and high mutation rate following tissue culture.</title>
        <authorList>
            <person name="Rajewski A."/>
            <person name="Carter-House D."/>
            <person name="Stajich J."/>
            <person name="Litt A."/>
        </authorList>
    </citation>
    <scope>NUCLEOTIDE SEQUENCE [LARGE SCALE GENOMIC DNA]</scope>
    <source>
        <strain evidence="1">AR-01</strain>
    </source>
</reference>
<accession>A0ABS8S1B1</accession>
<proteinExistence type="predicted"/>
<dbReference type="Proteomes" id="UP000823775">
    <property type="component" value="Unassembled WGS sequence"/>
</dbReference>
<keyword evidence="2" id="KW-1185">Reference proteome</keyword>
<name>A0ABS8S1B1_DATST</name>
<comment type="caution">
    <text evidence="1">The sequence shown here is derived from an EMBL/GenBank/DDBJ whole genome shotgun (WGS) entry which is preliminary data.</text>
</comment>
<organism evidence="1 2">
    <name type="scientific">Datura stramonium</name>
    <name type="common">Jimsonweed</name>
    <name type="synonym">Common thornapple</name>
    <dbReference type="NCBI Taxonomy" id="4076"/>
    <lineage>
        <taxon>Eukaryota</taxon>
        <taxon>Viridiplantae</taxon>
        <taxon>Streptophyta</taxon>
        <taxon>Embryophyta</taxon>
        <taxon>Tracheophyta</taxon>
        <taxon>Spermatophyta</taxon>
        <taxon>Magnoliopsida</taxon>
        <taxon>eudicotyledons</taxon>
        <taxon>Gunneridae</taxon>
        <taxon>Pentapetalae</taxon>
        <taxon>asterids</taxon>
        <taxon>lamiids</taxon>
        <taxon>Solanales</taxon>
        <taxon>Solanaceae</taxon>
        <taxon>Solanoideae</taxon>
        <taxon>Datureae</taxon>
        <taxon>Datura</taxon>
    </lineage>
</organism>
<evidence type="ECO:0000313" key="2">
    <source>
        <dbReference type="Proteomes" id="UP000823775"/>
    </source>
</evidence>
<evidence type="ECO:0000313" key="1">
    <source>
        <dbReference type="EMBL" id="MCD7452883.1"/>
    </source>
</evidence>
<protein>
    <submittedName>
        <fullName evidence="1">Uncharacterized protein</fullName>
    </submittedName>
</protein>
<dbReference type="EMBL" id="JACEIK010000226">
    <property type="protein sequence ID" value="MCD7452883.1"/>
    <property type="molecule type" value="Genomic_DNA"/>
</dbReference>
<sequence length="66" mass="7219">MVRKRAAMARDQEPIPAQTHTARVVAHGFPWPSGLVNCSDSFEIWRISSFDLGVVYSDVPGAICSS</sequence>
<gene>
    <name evidence="1" type="ORF">HAX54_018508</name>
</gene>